<dbReference type="Gene3D" id="3.30.70.1770">
    <property type="match status" value="1"/>
</dbReference>
<dbReference type="EMBL" id="JAOCGG010000022">
    <property type="protein sequence ID" value="MDH1631115.1"/>
    <property type="molecule type" value="Genomic_DNA"/>
</dbReference>
<evidence type="ECO:0000313" key="3">
    <source>
        <dbReference type="EMBL" id="MDH1631115.1"/>
    </source>
</evidence>
<reference evidence="3" key="1">
    <citation type="submission" date="2022-09" db="EMBL/GenBank/DDBJ databases">
        <title>Intensive care unit water sources are persistently colonized with multi-drug resistant bacteria and are the site of extensive horizontal gene transfer of antibiotic resistance genes.</title>
        <authorList>
            <person name="Diorio-Toth L."/>
        </authorList>
    </citation>
    <scope>NUCLEOTIDE SEQUENCE</scope>
    <source>
        <strain evidence="3">GD03782</strain>
    </source>
</reference>
<feature type="domain" description="YscD/Y4YQ C-terminal" evidence="2">
    <location>
        <begin position="111"/>
        <end position="161"/>
    </location>
</feature>
<name>A0AA42RZ74_9PSED</name>
<evidence type="ECO:0000259" key="2">
    <source>
        <dbReference type="Pfam" id="PF23893"/>
    </source>
</evidence>
<dbReference type="Pfam" id="PF21934">
    <property type="entry name" value="Yop-YscD_ppl_3rd"/>
    <property type="match status" value="1"/>
</dbReference>
<evidence type="ECO:0000259" key="1">
    <source>
        <dbReference type="Pfam" id="PF21934"/>
    </source>
</evidence>
<comment type="caution">
    <text evidence="3">The sequence shown here is derived from an EMBL/GenBank/DDBJ whole genome shotgun (WGS) entry which is preliminary data.</text>
</comment>
<organism evidence="3 4">
    <name type="scientific">Pseudomonas mosselii</name>
    <dbReference type="NCBI Taxonomy" id="78327"/>
    <lineage>
        <taxon>Bacteria</taxon>
        <taxon>Pseudomonadati</taxon>
        <taxon>Pseudomonadota</taxon>
        <taxon>Gammaproteobacteria</taxon>
        <taxon>Pseudomonadales</taxon>
        <taxon>Pseudomonadaceae</taxon>
        <taxon>Pseudomonas</taxon>
    </lineage>
</organism>
<dbReference type="Proteomes" id="UP001160882">
    <property type="component" value="Unassembled WGS sequence"/>
</dbReference>
<dbReference type="Pfam" id="PF23893">
    <property type="entry name" value="Y4YQ_C"/>
    <property type="match status" value="1"/>
</dbReference>
<accession>A0AA42RZ74</accession>
<feature type="domain" description="YscD-like Bon-like" evidence="1">
    <location>
        <begin position="36"/>
        <end position="95"/>
    </location>
</feature>
<dbReference type="AlphaFoldDB" id="A0AA42RZ74"/>
<gene>
    <name evidence="3" type="ORF">N5I14_12760</name>
</gene>
<evidence type="ECO:0000313" key="4">
    <source>
        <dbReference type="Proteomes" id="UP001160882"/>
    </source>
</evidence>
<sequence>MLLVLLAQVLIPEAGPLDTPTAVAVPVAPAPRPQVQARTKLTQLLREWRLQDTLSVVDQGDTLVLRGALGERQLQDYHNLQRQYREAFGDHPPLRLIDEGRAPASGKLDFPVRGVSLGRLPFVTLTDNHRYPVGALMPSGMRILAIDDQTITLSKGGRDYVINLKERSANDG</sequence>
<dbReference type="InterPro" id="IPR053946">
    <property type="entry name" value="YscD_ppl_3rd"/>
</dbReference>
<protein>
    <submittedName>
        <fullName evidence="3">Uncharacterized protein</fullName>
    </submittedName>
</protein>
<dbReference type="InterPro" id="IPR057770">
    <property type="entry name" value="YscD/Y4YQ_C"/>
</dbReference>
<proteinExistence type="predicted"/>